<dbReference type="Proteomes" id="UP000187429">
    <property type="component" value="Unassembled WGS sequence"/>
</dbReference>
<evidence type="ECO:0000313" key="1">
    <source>
        <dbReference type="EMBL" id="OMJ12122.1"/>
    </source>
</evidence>
<proteinExistence type="predicted"/>
<reference evidence="2" key="1">
    <citation type="submission" date="2017-01" db="EMBL/GenBank/DDBJ databases">
        <authorList>
            <person name="Wang Y."/>
            <person name="White M."/>
            <person name="Kvist S."/>
            <person name="Moncalvo J.-M."/>
        </authorList>
    </citation>
    <scope>NUCLEOTIDE SEQUENCE [LARGE SCALE GENOMIC DNA]</scope>
    <source>
        <strain evidence="2">ID-206-W2</strain>
    </source>
</reference>
<dbReference type="AlphaFoldDB" id="A0A1R1XBV1"/>
<name>A0A1R1XBV1_9FUNG</name>
<evidence type="ECO:0000313" key="2">
    <source>
        <dbReference type="Proteomes" id="UP000187429"/>
    </source>
</evidence>
<gene>
    <name evidence="1" type="ORF">AYI69_g9550</name>
</gene>
<organism evidence="1 2">
    <name type="scientific">Smittium culicis</name>
    <dbReference type="NCBI Taxonomy" id="133412"/>
    <lineage>
        <taxon>Eukaryota</taxon>
        <taxon>Fungi</taxon>
        <taxon>Fungi incertae sedis</taxon>
        <taxon>Zoopagomycota</taxon>
        <taxon>Kickxellomycotina</taxon>
        <taxon>Harpellomycetes</taxon>
        <taxon>Harpellales</taxon>
        <taxon>Legeriomycetaceae</taxon>
        <taxon>Smittium</taxon>
    </lineage>
</organism>
<dbReference type="EMBL" id="LSSM01005710">
    <property type="protein sequence ID" value="OMJ12122.1"/>
    <property type="molecule type" value="Genomic_DNA"/>
</dbReference>
<dbReference type="OrthoDB" id="10584908at2759"/>
<sequence>MTKDFFSKLNSDILSKIFVESQNVRFYRVCTTFNEISKNPTNRANFFHKRFNENGGISVFHLIMRFKNISNFEEQIMVFINRGIYPTYPEILIVDKIMVHGRSNVLQRLLMVATVSEIEIDEYYQHKITPIININEYKLSSFEAMIKNGHYDVLRLLYSAHEIKSALMEVIDGDSDKCNLEKDAFIHSKFKLKVYETTKVETINTHIIPNQNTETYIVSKDLGRFKGYDVTHVGNFMETDFECIKEHNKPSKINRFGRIYSMIKTVGNIKTYIKRCKSLEYSIQSGNFEMFLIVLELSRPNIKIIDFS</sequence>
<accession>A0A1R1XBV1</accession>
<protein>
    <submittedName>
        <fullName evidence="1">Uncharacterized protein</fullName>
    </submittedName>
</protein>
<keyword evidence="2" id="KW-1185">Reference proteome</keyword>
<comment type="caution">
    <text evidence="1">The sequence shown here is derived from an EMBL/GenBank/DDBJ whole genome shotgun (WGS) entry which is preliminary data.</text>
</comment>